<evidence type="ECO:0000256" key="6">
    <source>
        <dbReference type="ARBA" id="ARBA00011738"/>
    </source>
</evidence>
<dbReference type="CDD" id="cd01949">
    <property type="entry name" value="GGDEF"/>
    <property type="match status" value="1"/>
</dbReference>
<evidence type="ECO:0000256" key="7">
    <source>
        <dbReference type="ARBA" id="ARBA00012528"/>
    </source>
</evidence>
<dbReference type="Gene3D" id="3.30.70.270">
    <property type="match status" value="1"/>
</dbReference>
<dbReference type="NCBIfam" id="TIGR00254">
    <property type="entry name" value="GGDEF"/>
    <property type="match status" value="1"/>
</dbReference>
<evidence type="ECO:0000259" key="14">
    <source>
        <dbReference type="PROSITE" id="PS50113"/>
    </source>
</evidence>
<evidence type="ECO:0000256" key="9">
    <source>
        <dbReference type="ARBA" id="ARBA00022916"/>
    </source>
</evidence>
<dbReference type="EC" id="2.7.7.65" evidence="7"/>
<dbReference type="EMBL" id="AFCO01001096">
    <property type="protein sequence ID" value="EHC55815.1"/>
    <property type="molecule type" value="Genomic_DNA"/>
</dbReference>
<evidence type="ECO:0000256" key="3">
    <source>
        <dbReference type="ARBA" id="ARBA00005186"/>
    </source>
</evidence>
<comment type="subunit">
    <text evidence="6">Homodimer.</text>
</comment>
<evidence type="ECO:0000256" key="10">
    <source>
        <dbReference type="ARBA" id="ARBA00031311"/>
    </source>
</evidence>
<comment type="catalytic activity">
    <reaction evidence="11">
        <text>2 GTP = 3',3'-c-di-GMP + 2 diphosphate</text>
        <dbReference type="Rhea" id="RHEA:24898"/>
        <dbReference type="ChEBI" id="CHEBI:33019"/>
        <dbReference type="ChEBI" id="CHEBI:37565"/>
        <dbReference type="ChEBI" id="CHEBI:58805"/>
        <dbReference type="EC" id="2.7.7.65"/>
    </reaction>
</comment>
<evidence type="ECO:0000256" key="4">
    <source>
        <dbReference type="ARBA" id="ARBA00010927"/>
    </source>
</evidence>
<dbReference type="PATRIC" id="fig|913075.3.peg.2555"/>
<protein>
    <recommendedName>
        <fullName evidence="8">Anti-FlhC(2)FlhD(4) factor YdiV</fullName>
        <ecNumber evidence="7">2.7.7.65</ecNumber>
    </recommendedName>
    <alternativeName>
        <fullName evidence="10">Cellulose synthesis regulatory protein</fullName>
    </alternativeName>
    <alternativeName>
        <fullName evidence="13">Probable diguanylate cyclase DgcQ</fullName>
    </alternativeName>
</protein>
<comment type="subunit">
    <text evidence="5">Interacts with FlhD in the FlhC(2)FlhD(4) heterohexamer, inhibiting its ability to activate transcription.</text>
</comment>
<evidence type="ECO:0000256" key="8">
    <source>
        <dbReference type="ARBA" id="ARBA00018009"/>
    </source>
</evidence>
<organism evidence="17 18">
    <name type="scientific">Salmonella enterica subsp. enterica serovar Inverness str. R8-3668</name>
    <dbReference type="NCBI Taxonomy" id="913075"/>
    <lineage>
        <taxon>Bacteria</taxon>
        <taxon>Pseudomonadati</taxon>
        <taxon>Pseudomonadota</taxon>
        <taxon>Gammaproteobacteria</taxon>
        <taxon>Enterobacterales</taxon>
        <taxon>Enterobacteriaceae</taxon>
        <taxon>Salmonella</taxon>
    </lineage>
</organism>
<evidence type="ECO:0000256" key="12">
    <source>
        <dbReference type="ARBA" id="ARBA00045634"/>
    </source>
</evidence>
<comment type="similarity">
    <text evidence="4">Belongs to the YdiV family.</text>
</comment>
<evidence type="ECO:0000256" key="1">
    <source>
        <dbReference type="ARBA" id="ARBA00001946"/>
    </source>
</evidence>
<evidence type="ECO:0000256" key="2">
    <source>
        <dbReference type="ARBA" id="ARBA00004665"/>
    </source>
</evidence>
<dbReference type="FunFam" id="3.30.70.270:FF:000001">
    <property type="entry name" value="Diguanylate cyclase domain protein"/>
    <property type="match status" value="1"/>
</dbReference>
<dbReference type="Pfam" id="PF00563">
    <property type="entry name" value="EAL"/>
    <property type="match status" value="1"/>
</dbReference>
<dbReference type="InterPro" id="IPR052155">
    <property type="entry name" value="Biofilm_reg_signaling"/>
</dbReference>
<dbReference type="PROSITE" id="PS50887">
    <property type="entry name" value="GGDEF"/>
    <property type="match status" value="1"/>
</dbReference>
<evidence type="ECO:0000313" key="17">
    <source>
        <dbReference type="EMBL" id="EHC55815.1"/>
    </source>
</evidence>
<dbReference type="Gene3D" id="3.20.20.450">
    <property type="entry name" value="EAL domain"/>
    <property type="match status" value="1"/>
</dbReference>
<dbReference type="InterPro" id="IPR029787">
    <property type="entry name" value="Nucleotide_cyclase"/>
</dbReference>
<dbReference type="GO" id="GO:0052621">
    <property type="term" value="F:diguanylate cyclase activity"/>
    <property type="evidence" value="ECO:0007669"/>
    <property type="project" value="UniProtKB-EC"/>
</dbReference>
<dbReference type="PANTHER" id="PTHR44757">
    <property type="entry name" value="DIGUANYLATE CYCLASE DGCP"/>
    <property type="match status" value="1"/>
</dbReference>
<dbReference type="AlphaFoldDB" id="G5NF04"/>
<dbReference type="InterPro" id="IPR035965">
    <property type="entry name" value="PAS-like_dom_sf"/>
</dbReference>
<keyword evidence="9" id="KW-0135">Cellulose biosynthesis</keyword>
<evidence type="ECO:0000256" key="13">
    <source>
        <dbReference type="ARBA" id="ARBA00073614"/>
    </source>
</evidence>
<dbReference type="GO" id="GO:0030244">
    <property type="term" value="P:cellulose biosynthetic process"/>
    <property type="evidence" value="ECO:0007669"/>
    <property type="project" value="UniProtKB-KW"/>
</dbReference>
<accession>G5NF04</accession>
<dbReference type="SUPFAM" id="SSF55073">
    <property type="entry name" value="Nucleotide cyclase"/>
    <property type="match status" value="1"/>
</dbReference>
<dbReference type="SUPFAM" id="SSF55785">
    <property type="entry name" value="PYP-like sensor domain (PAS domain)"/>
    <property type="match status" value="1"/>
</dbReference>
<comment type="cofactor">
    <cofactor evidence="1">
        <name>Mg(2+)</name>
        <dbReference type="ChEBI" id="CHEBI:18420"/>
    </cofactor>
</comment>
<proteinExistence type="inferred from homology"/>
<evidence type="ECO:0000256" key="11">
    <source>
        <dbReference type="ARBA" id="ARBA00034247"/>
    </source>
</evidence>
<feature type="non-terminal residue" evidence="17">
    <location>
        <position position="1"/>
    </location>
</feature>
<dbReference type="Gene3D" id="3.30.450.20">
    <property type="entry name" value="PAS domain"/>
    <property type="match status" value="1"/>
</dbReference>
<dbReference type="SMART" id="SM00086">
    <property type="entry name" value="PAC"/>
    <property type="match status" value="1"/>
</dbReference>
<dbReference type="InterPro" id="IPR001633">
    <property type="entry name" value="EAL_dom"/>
</dbReference>
<dbReference type="CDD" id="cd01948">
    <property type="entry name" value="EAL"/>
    <property type="match status" value="1"/>
</dbReference>
<gene>
    <name evidence="17" type="ORF">LTSEINV_3320</name>
</gene>
<comment type="function">
    <text evidence="12">Catalyzes the synthesis of cyclic-di-GMP (c-di-GMP) via the condensation of 2 GTP molecules. Cyclic-di-GMP is a second messenger which controls cell surface-associated traits in bacteria. Involved in the regulation of cellulose production.</text>
</comment>
<dbReference type="InterPro" id="IPR000700">
    <property type="entry name" value="PAS-assoc_C"/>
</dbReference>
<evidence type="ECO:0000313" key="18">
    <source>
        <dbReference type="Proteomes" id="UP000003532"/>
    </source>
</evidence>
<dbReference type="BioCyc" id="SENT913075:G120P-4512-MONOMER"/>
<dbReference type="PROSITE" id="PS50883">
    <property type="entry name" value="EAL"/>
    <property type="match status" value="1"/>
</dbReference>
<dbReference type="SMART" id="SM00267">
    <property type="entry name" value="GGDEF"/>
    <property type="match status" value="1"/>
</dbReference>
<evidence type="ECO:0000256" key="5">
    <source>
        <dbReference type="ARBA" id="ARBA00011576"/>
    </source>
</evidence>
<comment type="caution">
    <text evidence="17">The sequence shown here is derived from an EMBL/GenBank/DDBJ whole genome shotgun (WGS) entry which is preliminary data.</text>
</comment>
<name>G5NF04_SALET</name>
<feature type="domain" description="PAC" evidence="14">
    <location>
        <begin position="29"/>
        <end position="83"/>
    </location>
</feature>
<evidence type="ECO:0000259" key="15">
    <source>
        <dbReference type="PROSITE" id="PS50883"/>
    </source>
</evidence>
<dbReference type="InterPro" id="IPR000160">
    <property type="entry name" value="GGDEF_dom"/>
</dbReference>
<dbReference type="Proteomes" id="UP000003532">
    <property type="component" value="Unassembled WGS sequence"/>
</dbReference>
<feature type="domain" description="EAL" evidence="15">
    <location>
        <begin position="257"/>
        <end position="510"/>
    </location>
</feature>
<feature type="domain" description="GGDEF" evidence="16">
    <location>
        <begin position="115"/>
        <end position="248"/>
    </location>
</feature>
<reference evidence="17 18" key="1">
    <citation type="journal article" date="2011" name="BMC Genomics">
        <title>Genome sequencing reveals diversification of virulence factor content and possible host adaptation in distinct subpopulations of Salmonella enterica.</title>
        <authorList>
            <person name="den Bakker H.C."/>
            <person name="Moreno Switt A.I."/>
            <person name="Govoni G."/>
            <person name="Cummings C.A."/>
            <person name="Ranieri M.L."/>
            <person name="Degoricija L."/>
            <person name="Hoelzer K."/>
            <person name="Rodriguez-Rivera L.D."/>
            <person name="Brown S."/>
            <person name="Bolchacova E."/>
            <person name="Furtado M.R."/>
            <person name="Wiedmann M."/>
        </authorList>
    </citation>
    <scope>NUCLEOTIDE SEQUENCE [LARGE SCALE GENOMIC DNA]</scope>
    <source>
        <strain evidence="17 18">R8-3668</strain>
    </source>
</reference>
<comment type="pathway">
    <text evidence="2">Purine metabolism; 3',5'-cyclic di-GMP biosynthesis.</text>
</comment>
<dbReference type="PANTHER" id="PTHR44757:SF4">
    <property type="entry name" value="DIGUANYLATE CYCLASE DGCE-RELATED"/>
    <property type="match status" value="1"/>
</dbReference>
<dbReference type="InterPro" id="IPR035919">
    <property type="entry name" value="EAL_sf"/>
</dbReference>
<dbReference type="SUPFAM" id="SSF141868">
    <property type="entry name" value="EAL domain-like"/>
    <property type="match status" value="1"/>
</dbReference>
<evidence type="ECO:0000259" key="16">
    <source>
        <dbReference type="PROSITE" id="PS50887"/>
    </source>
</evidence>
<dbReference type="InterPro" id="IPR001610">
    <property type="entry name" value="PAC"/>
</dbReference>
<dbReference type="PROSITE" id="PS50113">
    <property type="entry name" value="PAC"/>
    <property type="match status" value="1"/>
</dbReference>
<dbReference type="InterPro" id="IPR043128">
    <property type="entry name" value="Rev_trsase/Diguanyl_cyclase"/>
</dbReference>
<sequence>APLLTVLRITSGDKGPLLEDIYRADRSRSDMEQEIVLHCHNGGSYDIHYSITPLSTLDGDKIGSVLVIQDVTESRKMLRQLSYSATHDALTHLANRASFEKQLQQRLQTIQESPQHHALVFIDLDRFKAVNDSAGHAAGDALLRELASLMLSMLRSGDLLARLGGDEFGLLLPDCNSDSARFIVTRLINAVNEYHFMWEGRLHRIGASAGITMINEHNCQLTEVVSQADIACYAAKNSGRGRLTVYEPQHALTSSKGMMPLEEQWHMIKNNHLLMLARNVAPPRTPEATSFWLVSLRLWTSEGEVLEERAFRAGLADSALHHALDRRVFHEFFHHAATAVASKGLSVALPLSAAGLYSATLIDELLEQLEHSPLPPRLLHLIIPADVIVKQAQTAAATLRKLRQRGCQVILSHVGRDLQLFNLLPPHIVDYLLLDSDLIANVHESLMDEMLTSIIQGHAQHLDIKTLAGPVQNPQVLDTLSRIGVDLIYGDTIAEAQPLDLLLNTSYFAIH</sequence>
<dbReference type="Pfam" id="PF00990">
    <property type="entry name" value="GGDEF"/>
    <property type="match status" value="1"/>
</dbReference>
<comment type="pathway">
    <text evidence="3">Glycan metabolism; bacterial cellulose biosynthesis.</text>
</comment>
<dbReference type="SMART" id="SM00052">
    <property type="entry name" value="EAL"/>
    <property type="match status" value="1"/>
</dbReference>